<accession>A0A2N0BGE3</accession>
<reference evidence="1" key="1">
    <citation type="submission" date="2017-07" db="EMBL/GenBank/DDBJ databases">
        <title>Leptospira spp. isolated from tropical soils.</title>
        <authorList>
            <person name="Thibeaux R."/>
            <person name="Iraola G."/>
            <person name="Ferres I."/>
            <person name="Bierque E."/>
            <person name="Girault D."/>
            <person name="Soupe-Gilbert M.-E."/>
            <person name="Picardeau M."/>
            <person name="Goarant C."/>
        </authorList>
    </citation>
    <scope>NUCLEOTIDE SEQUENCE [LARGE SCALE GENOMIC DNA]</scope>
    <source>
        <strain evidence="1">ATI7-C-A5</strain>
    </source>
</reference>
<dbReference type="EMBL" id="NPEF01000143">
    <property type="protein sequence ID" value="PJZ92365.1"/>
    <property type="molecule type" value="Genomic_DNA"/>
</dbReference>
<dbReference type="AlphaFoldDB" id="A0A2N0BGE3"/>
<protein>
    <submittedName>
        <fullName evidence="1">Uncharacterized protein</fullName>
    </submittedName>
</protein>
<evidence type="ECO:0000313" key="1">
    <source>
        <dbReference type="EMBL" id="PJZ92365.1"/>
    </source>
</evidence>
<comment type="caution">
    <text evidence="1">The sequence shown here is derived from an EMBL/GenBank/DDBJ whole genome shotgun (WGS) entry which is preliminary data.</text>
</comment>
<proteinExistence type="predicted"/>
<accession>A0A2N0B731</accession>
<organism evidence="1">
    <name type="scientific">Leptospira ellisii</name>
    <dbReference type="NCBI Taxonomy" id="2023197"/>
    <lineage>
        <taxon>Bacteria</taxon>
        <taxon>Pseudomonadati</taxon>
        <taxon>Spirochaetota</taxon>
        <taxon>Spirochaetia</taxon>
        <taxon>Leptospirales</taxon>
        <taxon>Leptospiraceae</taxon>
        <taxon>Leptospira</taxon>
    </lineage>
</organism>
<sequence>MLEKESGECFILRKTDPFRSRICAQENGNLFIIKFPIFLCEYFRVLAAYTDSVIRFGFYF</sequence>
<gene>
    <name evidence="1" type="ORF">CH379_13535</name>
</gene>
<name>A0A2N0BGE3_9LEPT</name>